<dbReference type="SUPFAM" id="SSF54637">
    <property type="entry name" value="Thioesterase/thiol ester dehydrase-isomerase"/>
    <property type="match status" value="1"/>
</dbReference>
<evidence type="ECO:0000259" key="1">
    <source>
        <dbReference type="Pfam" id="PF01575"/>
    </source>
</evidence>
<dbReference type="InterPro" id="IPR029069">
    <property type="entry name" value="HotDog_dom_sf"/>
</dbReference>
<feature type="domain" description="MaoC-like" evidence="1">
    <location>
        <begin position="31"/>
        <end position="103"/>
    </location>
</feature>
<protein>
    <submittedName>
        <fullName evidence="2">(R)-specific enoyl-CoA hydratase</fullName>
        <ecNumber evidence="2">4.2.1.119</ecNumber>
    </submittedName>
</protein>
<dbReference type="InterPro" id="IPR002539">
    <property type="entry name" value="MaoC-like_dom"/>
</dbReference>
<dbReference type="Pfam" id="PF01575">
    <property type="entry name" value="MaoC_dehydratas"/>
    <property type="match status" value="1"/>
</dbReference>
<dbReference type="Gene3D" id="3.10.129.10">
    <property type="entry name" value="Hotdog Thioesterase"/>
    <property type="match status" value="1"/>
</dbReference>
<dbReference type="InterPro" id="IPR050965">
    <property type="entry name" value="UPF0336/Enoyl-CoA_hydratase"/>
</dbReference>
<keyword evidence="3" id="KW-1185">Reference proteome</keyword>
<dbReference type="PANTHER" id="PTHR43437">
    <property type="entry name" value="HYDROXYACYL-THIOESTER DEHYDRATASE TYPE 2, MITOCHONDRIAL-RELATED"/>
    <property type="match status" value="1"/>
</dbReference>
<dbReference type="EMBL" id="LTBA01000016">
    <property type="protein sequence ID" value="KYH34440.1"/>
    <property type="molecule type" value="Genomic_DNA"/>
</dbReference>
<dbReference type="GO" id="GO:0019171">
    <property type="term" value="F:(3R)-hydroxyacyl-[acyl-carrier-protein] dehydratase activity"/>
    <property type="evidence" value="ECO:0007669"/>
    <property type="project" value="TreeGrafter"/>
</dbReference>
<gene>
    <name evidence="2" type="primary">phaJ</name>
    <name evidence="2" type="ORF">CLTEP_15920</name>
</gene>
<dbReference type="STRING" id="1121338.CLTEP_15920"/>
<sequence>MISVKLKKGDEFTERFVIDDEIYDGFISIFKDRNPMHTDKKYAVDKGFEDVIMHGNILNGFISYFIGEKLPIKNVIIHKQSIKYKKPVYKNEELTFKAYVSDVFDSVNAVEFKFTFMKQDGTKAATGKIQIGVV</sequence>
<proteinExistence type="predicted"/>
<reference evidence="2 3" key="1">
    <citation type="submission" date="2016-02" db="EMBL/GenBank/DDBJ databases">
        <title>Genome sequence of Clostridium tepidiprofundi DSM 19306.</title>
        <authorList>
            <person name="Poehlein A."/>
            <person name="Daniel R."/>
        </authorList>
    </citation>
    <scope>NUCLEOTIDE SEQUENCE [LARGE SCALE GENOMIC DNA]</scope>
    <source>
        <strain evidence="2 3">DSM 19306</strain>
    </source>
</reference>
<keyword evidence="2" id="KW-0456">Lyase</keyword>
<accession>A0A151B3S8</accession>
<dbReference type="AlphaFoldDB" id="A0A151B3S8"/>
<comment type="caution">
    <text evidence="2">The sequence shown here is derived from an EMBL/GenBank/DDBJ whole genome shotgun (WGS) entry which is preliminary data.</text>
</comment>
<evidence type="ECO:0000313" key="3">
    <source>
        <dbReference type="Proteomes" id="UP000075531"/>
    </source>
</evidence>
<dbReference type="PATRIC" id="fig|1121338.3.peg.1636"/>
<dbReference type="Proteomes" id="UP000075531">
    <property type="component" value="Unassembled WGS sequence"/>
</dbReference>
<dbReference type="EC" id="4.2.1.119" evidence="2"/>
<organism evidence="2 3">
    <name type="scientific">Clostridium tepidiprofundi DSM 19306</name>
    <dbReference type="NCBI Taxonomy" id="1121338"/>
    <lineage>
        <taxon>Bacteria</taxon>
        <taxon>Bacillati</taxon>
        <taxon>Bacillota</taxon>
        <taxon>Clostridia</taxon>
        <taxon>Eubacteriales</taxon>
        <taxon>Clostridiaceae</taxon>
        <taxon>Clostridium</taxon>
    </lineage>
</organism>
<dbReference type="PANTHER" id="PTHR43437:SF3">
    <property type="entry name" value="HYDROXYACYL-THIOESTER DEHYDRATASE TYPE 2, MITOCHONDRIAL"/>
    <property type="match status" value="1"/>
</dbReference>
<dbReference type="GO" id="GO:0018812">
    <property type="term" value="F:3-hydroxyacyl-CoA dehydratase activity"/>
    <property type="evidence" value="ECO:0007669"/>
    <property type="project" value="UniProtKB-EC"/>
</dbReference>
<name>A0A151B3S8_9CLOT</name>
<dbReference type="GO" id="GO:0006633">
    <property type="term" value="P:fatty acid biosynthetic process"/>
    <property type="evidence" value="ECO:0007669"/>
    <property type="project" value="TreeGrafter"/>
</dbReference>
<evidence type="ECO:0000313" key="2">
    <source>
        <dbReference type="EMBL" id="KYH34440.1"/>
    </source>
</evidence>